<dbReference type="EC" id="2.3.2.27" evidence="10"/>
<keyword evidence="7 10" id="KW-0863">Zinc-finger</keyword>
<keyword evidence="8 10" id="KW-0833">Ubl conjugation pathway</keyword>
<dbReference type="AlphaFoldDB" id="A0A6P7TFM8"/>
<dbReference type="Proteomes" id="UP000515154">
    <property type="component" value="Linkage group LG23"/>
</dbReference>
<evidence type="ECO:0000256" key="10">
    <source>
        <dbReference type="RuleBase" id="RU367115"/>
    </source>
</evidence>
<dbReference type="CDD" id="cd16546">
    <property type="entry name" value="RING-HC_RNF146"/>
    <property type="match status" value="1"/>
</dbReference>
<evidence type="ECO:0000313" key="12">
    <source>
        <dbReference type="RefSeq" id="XP_029650099.1"/>
    </source>
</evidence>
<evidence type="ECO:0000313" key="11">
    <source>
        <dbReference type="Proteomes" id="UP000515154"/>
    </source>
</evidence>
<dbReference type="RefSeq" id="XP_029650099.1">
    <property type="nucleotide sequence ID" value="XM_029794239.2"/>
</dbReference>
<evidence type="ECO:0000256" key="8">
    <source>
        <dbReference type="ARBA" id="ARBA00022786"/>
    </source>
</evidence>
<comment type="domain">
    <text evidence="10">The WWE domain mediates non-covalent poly(ADP-ribose)-binding.</text>
</comment>
<dbReference type="GO" id="GO:0006511">
    <property type="term" value="P:ubiquitin-dependent protein catabolic process"/>
    <property type="evidence" value="ECO:0007669"/>
    <property type="project" value="UniProtKB-UniRule"/>
</dbReference>
<keyword evidence="6 10" id="KW-0479">Metal-binding</keyword>
<dbReference type="GO" id="GO:0008270">
    <property type="term" value="F:zinc ion binding"/>
    <property type="evidence" value="ECO:0007669"/>
    <property type="project" value="UniProtKB-UniRule"/>
</dbReference>
<keyword evidence="9 10" id="KW-0862">Zinc</keyword>
<dbReference type="UniPathway" id="UPA00143"/>
<dbReference type="InterPro" id="IPR018123">
    <property type="entry name" value="WWE-dom_subgr"/>
</dbReference>
<keyword evidence="11" id="KW-1185">Reference proteome</keyword>
<sequence>MDDVNLNNCLQNQNWDGGNEKRANIDVVVEEHQDEEMLPINTPEKFECAICLHPCEYPVQLPCKHIFCFLCMKGSAKQSQRCALCRQEIPDSCFLNPPLLNEEQLEKTVTFDKNYQWFYEGRNGWWQYDERTSREMEQRYKTNETSFDLLIAGYVYTIDFEKNIQYRQDNPMKRRQIKRDFVNIPEKKGIAGIKLNQSSQGRPGPLGGEIPSMVSRLDSNACDDSVMSPPAPNNTPQSPANSPLHSTFSSEQDLSLHLENLQLTESHST</sequence>
<comment type="PTM">
    <text evidence="10">Ubiquitinated; autoubiquitinated.</text>
</comment>
<gene>
    <name evidence="12" type="primary">LOC115223590</name>
</gene>
<keyword evidence="3 10" id="KW-0963">Cytoplasm</keyword>
<dbReference type="InterPro" id="IPR001841">
    <property type="entry name" value="Znf_RING"/>
</dbReference>
<evidence type="ECO:0000256" key="9">
    <source>
        <dbReference type="ARBA" id="ARBA00022833"/>
    </source>
</evidence>
<dbReference type="InterPro" id="IPR033509">
    <property type="entry name" value="RNF146"/>
</dbReference>
<reference evidence="12" key="1">
    <citation type="submission" date="2025-08" db="UniProtKB">
        <authorList>
            <consortium name="RefSeq"/>
        </authorList>
    </citation>
    <scope>IDENTIFICATION</scope>
</reference>
<dbReference type="InterPro" id="IPR044110">
    <property type="entry name" value="RING-HC_RNF146"/>
</dbReference>
<dbReference type="InterPro" id="IPR017907">
    <property type="entry name" value="Znf_RING_CS"/>
</dbReference>
<organism evidence="11 12">
    <name type="scientific">Octopus sinensis</name>
    <name type="common">East Asian common octopus</name>
    <dbReference type="NCBI Taxonomy" id="2607531"/>
    <lineage>
        <taxon>Eukaryota</taxon>
        <taxon>Metazoa</taxon>
        <taxon>Spiralia</taxon>
        <taxon>Lophotrochozoa</taxon>
        <taxon>Mollusca</taxon>
        <taxon>Cephalopoda</taxon>
        <taxon>Coleoidea</taxon>
        <taxon>Octopodiformes</taxon>
        <taxon>Octopoda</taxon>
        <taxon>Incirrata</taxon>
        <taxon>Octopodidae</taxon>
        <taxon>Octopus</taxon>
    </lineage>
</organism>
<comment type="subcellular location">
    <subcellularLocation>
        <location evidence="2 10">Cytoplasm</location>
        <location evidence="2 10">Cytosol</location>
    </subcellularLocation>
</comment>
<dbReference type="SUPFAM" id="SSF117839">
    <property type="entry name" value="WWE domain"/>
    <property type="match status" value="1"/>
</dbReference>
<dbReference type="InterPro" id="IPR004170">
    <property type="entry name" value="WWE_dom"/>
</dbReference>
<accession>A0A6P7TFM8</accession>
<evidence type="ECO:0000256" key="5">
    <source>
        <dbReference type="ARBA" id="ARBA00022687"/>
    </source>
</evidence>
<dbReference type="InterPro" id="IPR013083">
    <property type="entry name" value="Znf_RING/FYVE/PHD"/>
</dbReference>
<dbReference type="GO" id="GO:0072572">
    <property type="term" value="F:poly-ADP-D-ribose binding"/>
    <property type="evidence" value="ECO:0007669"/>
    <property type="project" value="UniProtKB-UniRule"/>
</dbReference>
<keyword evidence="5" id="KW-0879">Wnt signaling pathway</keyword>
<dbReference type="PROSITE" id="PS50918">
    <property type="entry name" value="WWE"/>
    <property type="match status" value="1"/>
</dbReference>
<comment type="function">
    <text evidence="10">E3 ubiquitin-protein ligase that specifically binds poly-ADP-ribosylated proteins and mediates their ubiquitination and subsequent degradation.</text>
</comment>
<dbReference type="GO" id="GO:0016055">
    <property type="term" value="P:Wnt signaling pathway"/>
    <property type="evidence" value="ECO:0007669"/>
    <property type="project" value="UniProtKB-KW"/>
</dbReference>
<dbReference type="PROSITE" id="PS00518">
    <property type="entry name" value="ZF_RING_1"/>
    <property type="match status" value="1"/>
</dbReference>
<dbReference type="Gene3D" id="3.30.720.50">
    <property type="match status" value="1"/>
</dbReference>
<evidence type="ECO:0000256" key="2">
    <source>
        <dbReference type="ARBA" id="ARBA00004514"/>
    </source>
</evidence>
<dbReference type="GO" id="GO:0051865">
    <property type="term" value="P:protein autoubiquitination"/>
    <property type="evidence" value="ECO:0007669"/>
    <property type="project" value="UniProtKB-UniRule"/>
</dbReference>
<evidence type="ECO:0000256" key="3">
    <source>
        <dbReference type="ARBA" id="ARBA00022490"/>
    </source>
</evidence>
<dbReference type="Pfam" id="PF02825">
    <property type="entry name" value="WWE"/>
    <property type="match status" value="1"/>
</dbReference>
<dbReference type="GO" id="GO:0061630">
    <property type="term" value="F:ubiquitin protein ligase activity"/>
    <property type="evidence" value="ECO:0007669"/>
    <property type="project" value="UniProtKB-UniRule"/>
</dbReference>
<dbReference type="InterPro" id="IPR037197">
    <property type="entry name" value="WWE_dom_sf"/>
</dbReference>
<evidence type="ECO:0000256" key="7">
    <source>
        <dbReference type="ARBA" id="ARBA00022771"/>
    </source>
</evidence>
<evidence type="ECO:0000256" key="6">
    <source>
        <dbReference type="ARBA" id="ARBA00022723"/>
    </source>
</evidence>
<dbReference type="Pfam" id="PF13920">
    <property type="entry name" value="zf-C3HC4_3"/>
    <property type="match status" value="1"/>
</dbReference>
<evidence type="ECO:0000256" key="1">
    <source>
        <dbReference type="ARBA" id="ARBA00000900"/>
    </source>
</evidence>
<dbReference type="KEGG" id="osn:115223590"/>
<dbReference type="PANTHER" id="PTHR13417">
    <property type="entry name" value="E3 UBIQUITIN-PROTEIN LIGASE RNF146"/>
    <property type="match status" value="1"/>
</dbReference>
<dbReference type="SUPFAM" id="SSF57850">
    <property type="entry name" value="RING/U-box"/>
    <property type="match status" value="1"/>
</dbReference>
<dbReference type="PANTHER" id="PTHR13417:SF2">
    <property type="entry name" value="E3 UBIQUITIN-PROTEIN LIGASE RNF146"/>
    <property type="match status" value="1"/>
</dbReference>
<proteinExistence type="predicted"/>
<protein>
    <recommendedName>
        <fullName evidence="10">E3 ubiquitin-protein ligase</fullName>
        <ecNumber evidence="10">2.3.2.27</ecNumber>
    </recommendedName>
</protein>
<dbReference type="GO" id="GO:0005829">
    <property type="term" value="C:cytosol"/>
    <property type="evidence" value="ECO:0007669"/>
    <property type="project" value="UniProtKB-SubCell"/>
</dbReference>
<keyword evidence="4 10" id="KW-0808">Transferase</keyword>
<evidence type="ECO:0000256" key="4">
    <source>
        <dbReference type="ARBA" id="ARBA00022679"/>
    </source>
</evidence>
<comment type="pathway">
    <text evidence="10">Protein modification; protein ubiquitination.</text>
</comment>
<comment type="catalytic activity">
    <reaction evidence="1 10">
        <text>S-ubiquitinyl-[E2 ubiquitin-conjugating enzyme]-L-cysteine + [acceptor protein]-L-lysine = [E2 ubiquitin-conjugating enzyme]-L-cysteine + N(6)-ubiquitinyl-[acceptor protein]-L-lysine.</text>
        <dbReference type="EC" id="2.3.2.27"/>
    </reaction>
</comment>
<dbReference type="SMART" id="SM00184">
    <property type="entry name" value="RING"/>
    <property type="match status" value="1"/>
</dbReference>
<name>A0A6P7TFM8_9MOLL</name>
<dbReference type="PROSITE" id="PS50089">
    <property type="entry name" value="ZF_RING_2"/>
    <property type="match status" value="1"/>
</dbReference>
<dbReference type="GO" id="GO:0005634">
    <property type="term" value="C:nucleus"/>
    <property type="evidence" value="ECO:0007669"/>
    <property type="project" value="TreeGrafter"/>
</dbReference>
<dbReference type="SMART" id="SM00678">
    <property type="entry name" value="WWE"/>
    <property type="match status" value="1"/>
</dbReference>
<dbReference type="Gene3D" id="3.30.40.10">
    <property type="entry name" value="Zinc/RING finger domain, C3HC4 (zinc finger)"/>
    <property type="match status" value="1"/>
</dbReference>